<name>A0A2B4SSB2_STYPI</name>
<comment type="caution">
    <text evidence="3">The sequence shown here is derived from an EMBL/GenBank/DDBJ whole genome shotgun (WGS) entry which is preliminary data.</text>
</comment>
<proteinExistence type="predicted"/>
<sequence>MSCPWVNNRTRKDEEKTLKYGPLRWELRQQFPGYEVKQYHIIMDALGGWSRELDVMMRELVGGRSTDVLRKMQRAVLSGTLNIARTFKASQSDMTTAASQKSAFTNEEEPGRQLQYQDSHSNQEHALDGPSELTKDSITCTKTTQHLCTSEPQERQNRVTGIRQELLASEDEFIKLKTEFSICKHVLEERLIELRNISESAKKEIENLKTSLDFQIQDAKRHLERQKELQVSVEGEDKELRRDSEKCKQATKKRLEEFNQLRDYVGRCKDDLRGNFAMGKQAANEDIEELREPRDINKKERHESGENLPMNSRKRPILKRLKGLFGKTSSRRKKKLTTEEASNLHPYNLKFEETDLFVTTNVDALQRRRDFKRSNQAAEEQLEERNRSRGTTLSLKDEYFTSDIEADSDSDSGRPRRRFKSLCKSKLKASSLSTDSVAGFNGTASSIFGYLTDTELYNPSRCSSNSGASYILSSARGSVKSQTRRRSGRSRVFMGLNFYKK</sequence>
<dbReference type="AlphaFoldDB" id="A0A2B4SSB2"/>
<keyword evidence="4" id="KW-1185">Reference proteome</keyword>
<dbReference type="EMBL" id="LSMT01000038">
    <property type="protein sequence ID" value="PFX31275.1"/>
    <property type="molecule type" value="Genomic_DNA"/>
</dbReference>
<feature type="region of interest" description="Disordered" evidence="2">
    <location>
        <begin position="98"/>
        <end position="135"/>
    </location>
</feature>
<accession>A0A2B4SSB2</accession>
<keyword evidence="1" id="KW-0175">Coiled coil</keyword>
<protein>
    <submittedName>
        <fullName evidence="3">Uncharacterized protein</fullName>
    </submittedName>
</protein>
<feature type="region of interest" description="Disordered" evidence="2">
    <location>
        <begin position="283"/>
        <end position="318"/>
    </location>
</feature>
<dbReference type="Proteomes" id="UP000225706">
    <property type="component" value="Unassembled WGS sequence"/>
</dbReference>
<organism evidence="3 4">
    <name type="scientific">Stylophora pistillata</name>
    <name type="common">Smooth cauliflower coral</name>
    <dbReference type="NCBI Taxonomy" id="50429"/>
    <lineage>
        <taxon>Eukaryota</taxon>
        <taxon>Metazoa</taxon>
        <taxon>Cnidaria</taxon>
        <taxon>Anthozoa</taxon>
        <taxon>Hexacorallia</taxon>
        <taxon>Scleractinia</taxon>
        <taxon>Astrocoeniina</taxon>
        <taxon>Pocilloporidae</taxon>
        <taxon>Stylophora</taxon>
    </lineage>
</organism>
<feature type="coiled-coil region" evidence="1">
    <location>
        <begin position="184"/>
        <end position="218"/>
    </location>
</feature>
<dbReference type="OrthoDB" id="5962029at2759"/>
<evidence type="ECO:0000313" key="3">
    <source>
        <dbReference type="EMBL" id="PFX31275.1"/>
    </source>
</evidence>
<gene>
    <name evidence="3" type="ORF">AWC38_SpisGene3923</name>
</gene>
<evidence type="ECO:0000313" key="4">
    <source>
        <dbReference type="Proteomes" id="UP000225706"/>
    </source>
</evidence>
<feature type="coiled-coil region" evidence="1">
    <location>
        <begin position="361"/>
        <end position="388"/>
    </location>
</feature>
<evidence type="ECO:0000256" key="2">
    <source>
        <dbReference type="SAM" id="MobiDB-lite"/>
    </source>
</evidence>
<reference evidence="4" key="1">
    <citation type="journal article" date="2017" name="bioRxiv">
        <title>Comparative analysis of the genomes of Stylophora pistillata and Acropora digitifera provides evidence for extensive differences between species of corals.</title>
        <authorList>
            <person name="Voolstra C.R."/>
            <person name="Li Y."/>
            <person name="Liew Y.J."/>
            <person name="Baumgarten S."/>
            <person name="Zoccola D."/>
            <person name="Flot J.-F."/>
            <person name="Tambutte S."/>
            <person name="Allemand D."/>
            <person name="Aranda M."/>
        </authorList>
    </citation>
    <scope>NUCLEOTIDE SEQUENCE [LARGE SCALE GENOMIC DNA]</scope>
</reference>
<feature type="compositionally biased region" description="Basic and acidic residues" evidence="2">
    <location>
        <begin position="290"/>
        <end position="305"/>
    </location>
</feature>
<evidence type="ECO:0000256" key="1">
    <source>
        <dbReference type="SAM" id="Coils"/>
    </source>
</evidence>